<keyword evidence="1" id="KW-0479">Metal-binding</keyword>
<protein>
    <recommendedName>
        <fullName evidence="4">Zinc finger DksA/TraR C4-type domain-containing protein</fullName>
    </recommendedName>
</protein>
<evidence type="ECO:0000256" key="2">
    <source>
        <dbReference type="ARBA" id="ARBA00022771"/>
    </source>
</evidence>
<evidence type="ECO:0000259" key="4">
    <source>
        <dbReference type="Pfam" id="PF01258"/>
    </source>
</evidence>
<evidence type="ECO:0000256" key="1">
    <source>
        <dbReference type="ARBA" id="ARBA00022723"/>
    </source>
</evidence>
<proteinExistence type="predicted"/>
<dbReference type="GO" id="GO:0008270">
    <property type="term" value="F:zinc ion binding"/>
    <property type="evidence" value="ECO:0007669"/>
    <property type="project" value="UniProtKB-KW"/>
</dbReference>
<dbReference type="AlphaFoldDB" id="A0A291HQI7"/>
<dbReference type="Gene3D" id="1.20.120.910">
    <property type="entry name" value="DksA, coiled-coil domain"/>
    <property type="match status" value="1"/>
</dbReference>
<dbReference type="KEGG" id="zdf:AN401_11650"/>
<dbReference type="EMBL" id="CP012621">
    <property type="protein sequence ID" value="ATG74427.1"/>
    <property type="molecule type" value="Genomic_DNA"/>
</dbReference>
<dbReference type="RefSeq" id="WP_096779472.1">
    <property type="nucleotide sequence ID" value="NZ_CP012621.1"/>
</dbReference>
<keyword evidence="3" id="KW-0862">Zinc</keyword>
<dbReference type="InterPro" id="IPR000962">
    <property type="entry name" value="Znf_DskA_TraR"/>
</dbReference>
<evidence type="ECO:0000313" key="6">
    <source>
        <dbReference type="Proteomes" id="UP000217763"/>
    </source>
</evidence>
<keyword evidence="2" id="KW-0863">Zinc-finger</keyword>
<dbReference type="Pfam" id="PF01258">
    <property type="entry name" value="zf-dskA_traR"/>
    <property type="match status" value="1"/>
</dbReference>
<evidence type="ECO:0000256" key="3">
    <source>
        <dbReference type="ARBA" id="ARBA00022833"/>
    </source>
</evidence>
<name>A0A291HQI7_9GAMM</name>
<feature type="domain" description="Zinc finger DksA/TraR C4-type" evidence="4">
    <location>
        <begin position="38"/>
        <end position="69"/>
    </location>
</feature>
<dbReference type="Proteomes" id="UP000217763">
    <property type="component" value="Chromosome"/>
</dbReference>
<sequence>MSDIFDRASQLEAEERERLLANHRNRPQERPDQDAHGRYCLACGIAIPPERVARVNAVRCVDCQHIREKQEATRVGRYRQ</sequence>
<reference evidence="6" key="1">
    <citation type="submission" date="2015-09" db="EMBL/GenBank/DDBJ databases">
        <authorList>
            <person name="Shao Z."/>
            <person name="Wang L."/>
        </authorList>
    </citation>
    <scope>NUCLEOTIDE SEQUENCE [LARGE SCALE GENOMIC DNA]</scope>
    <source>
        <strain evidence="6">F13-1</strain>
    </source>
</reference>
<keyword evidence="6" id="KW-1185">Reference proteome</keyword>
<organism evidence="5 6">
    <name type="scientific">Zobellella denitrificans</name>
    <dbReference type="NCBI Taxonomy" id="347534"/>
    <lineage>
        <taxon>Bacteria</taxon>
        <taxon>Pseudomonadati</taxon>
        <taxon>Pseudomonadota</taxon>
        <taxon>Gammaproteobacteria</taxon>
        <taxon>Aeromonadales</taxon>
        <taxon>Aeromonadaceae</taxon>
        <taxon>Zobellella</taxon>
    </lineage>
</organism>
<gene>
    <name evidence="5" type="ORF">AN401_11650</name>
</gene>
<evidence type="ECO:0000313" key="5">
    <source>
        <dbReference type="EMBL" id="ATG74427.1"/>
    </source>
</evidence>
<accession>A0A291HQI7</accession>